<feature type="chain" id="PRO_5045978630" evidence="3">
    <location>
        <begin position="18"/>
        <end position="644"/>
    </location>
</feature>
<dbReference type="InterPro" id="IPR019819">
    <property type="entry name" value="Carboxylesterase_B_CS"/>
</dbReference>
<keyword evidence="5" id="KW-1185">Reference proteome</keyword>
<protein>
    <submittedName>
        <fullName evidence="6">Venom carboxylesterase-6-like</fullName>
    </submittedName>
</protein>
<evidence type="ECO:0000313" key="6">
    <source>
        <dbReference type="RefSeq" id="XP_026497063.2"/>
    </source>
</evidence>
<dbReference type="RefSeq" id="XP_026497063.2">
    <property type="nucleotide sequence ID" value="XM_026641278.2"/>
</dbReference>
<dbReference type="Proteomes" id="UP001652626">
    <property type="component" value="Chromosome 2"/>
</dbReference>
<dbReference type="AlphaFoldDB" id="A0A8B8IIZ7"/>
<gene>
    <name evidence="6" type="primary">LOC113401380</name>
</gene>
<dbReference type="PANTHER" id="PTHR11559">
    <property type="entry name" value="CARBOXYLESTERASE"/>
    <property type="match status" value="1"/>
</dbReference>
<evidence type="ECO:0000259" key="4">
    <source>
        <dbReference type="Pfam" id="PF00135"/>
    </source>
</evidence>
<dbReference type="InterPro" id="IPR029058">
    <property type="entry name" value="AB_hydrolase_fold"/>
</dbReference>
<name>A0A8B8IIZ7_VANTA</name>
<dbReference type="OrthoDB" id="19653at2759"/>
<dbReference type="InterPro" id="IPR002018">
    <property type="entry name" value="CarbesteraseB"/>
</dbReference>
<evidence type="ECO:0000256" key="3">
    <source>
        <dbReference type="SAM" id="SignalP"/>
    </source>
</evidence>
<keyword evidence="1" id="KW-0325">Glycoprotein</keyword>
<organism evidence="5 6">
    <name type="scientific">Vanessa tameamea</name>
    <name type="common">Kamehameha butterfly</name>
    <dbReference type="NCBI Taxonomy" id="334116"/>
    <lineage>
        <taxon>Eukaryota</taxon>
        <taxon>Metazoa</taxon>
        <taxon>Ecdysozoa</taxon>
        <taxon>Arthropoda</taxon>
        <taxon>Hexapoda</taxon>
        <taxon>Insecta</taxon>
        <taxon>Pterygota</taxon>
        <taxon>Neoptera</taxon>
        <taxon>Endopterygota</taxon>
        <taxon>Lepidoptera</taxon>
        <taxon>Glossata</taxon>
        <taxon>Ditrysia</taxon>
        <taxon>Papilionoidea</taxon>
        <taxon>Nymphalidae</taxon>
        <taxon>Nymphalinae</taxon>
        <taxon>Vanessa</taxon>
    </lineage>
</organism>
<reference evidence="6" key="2">
    <citation type="submission" date="2025-08" db="UniProtKB">
        <authorList>
            <consortium name="RefSeq"/>
        </authorList>
    </citation>
    <scope>IDENTIFICATION</scope>
    <source>
        <tissue evidence="6">Whole body</tissue>
    </source>
</reference>
<dbReference type="OMA" id="YEGTEDC"/>
<feature type="region of interest" description="Disordered" evidence="2">
    <location>
        <begin position="555"/>
        <end position="617"/>
    </location>
</feature>
<feature type="signal peptide" evidence="3">
    <location>
        <begin position="1"/>
        <end position="17"/>
    </location>
</feature>
<sequence length="644" mass="71014">MWFLISICSAIVCGVLSQSSNIYLPKVNISQGTVVGSISDDDTYFEFYGIPYADSTAGSNRFKAPSTPPLFEDEFIANRKDIKCVKASGVGYEGTEDCLTINVFTPTLNNSRQLSVMVWIKGKEFDNAIDAELSFKKFLEKEVIIVNINYRESILGFLCLGTESAPGNAGLKDIIAGLKWIQNNIAAFGGNPDNVSLFGHGSGAAAVDLITLTQSAEGLVHKAISQSGTALAPWAVTRNNLRYAIIVAEALGHKIDDLDTLSDVFSRTSVAALMAVINELDLTDNSLAFAPCVERSIDNIEPLLLKSPYQTIMEGEQLQIPFMTGFVDIEGSLRAEKVVKSDWLERMKTSFIDFIQPDLDFLSEEQELEIAQEIQDFYFSNDTSDADSVSDFLTYQGDTMILISAIREARMRTASSNSSVYLYQFSYKGDLSEALDRPLPIDAAGHGEELIYLFNKKNDTGISSHDQAIGEILIERWTNFAKHSIPTSETSQVTWNPYTFTRSNYLRVLDETEINENSTFEVELITPHPTTLAFWDSLYAQHFIDAKSIWNLNDRAEDDDTGGEGDDGNDNGDDDNNTGGEGDDGNDNGDDENNIGGEDDNNVDDENKPDDSVPDSASTTVGYTFAILMLFAILEKFHTMQILS</sequence>
<reference evidence="5" key="1">
    <citation type="submission" date="2025-05" db="UniProtKB">
        <authorList>
            <consortium name="RefSeq"/>
        </authorList>
    </citation>
    <scope>NUCLEOTIDE SEQUENCE [LARGE SCALE GENOMIC DNA]</scope>
</reference>
<keyword evidence="3" id="KW-0732">Signal</keyword>
<dbReference type="SUPFAM" id="SSF53474">
    <property type="entry name" value="alpha/beta-Hydrolases"/>
    <property type="match status" value="1"/>
</dbReference>
<evidence type="ECO:0000256" key="2">
    <source>
        <dbReference type="SAM" id="MobiDB-lite"/>
    </source>
</evidence>
<feature type="compositionally biased region" description="Acidic residues" evidence="2">
    <location>
        <begin position="556"/>
        <end position="604"/>
    </location>
</feature>
<evidence type="ECO:0000256" key="1">
    <source>
        <dbReference type="ARBA" id="ARBA00023180"/>
    </source>
</evidence>
<dbReference type="Pfam" id="PF00135">
    <property type="entry name" value="COesterase"/>
    <property type="match status" value="1"/>
</dbReference>
<dbReference type="PROSITE" id="PS00941">
    <property type="entry name" value="CARBOXYLESTERASE_B_2"/>
    <property type="match status" value="1"/>
</dbReference>
<proteinExistence type="predicted"/>
<evidence type="ECO:0000313" key="5">
    <source>
        <dbReference type="Proteomes" id="UP001652626"/>
    </source>
</evidence>
<dbReference type="GeneID" id="113401380"/>
<dbReference type="InterPro" id="IPR050309">
    <property type="entry name" value="Type-B_Carboxylest/Lipase"/>
</dbReference>
<dbReference type="Gene3D" id="3.40.50.1820">
    <property type="entry name" value="alpha/beta hydrolase"/>
    <property type="match status" value="1"/>
</dbReference>
<accession>A0A8B8IIZ7</accession>
<feature type="domain" description="Carboxylesterase type B" evidence="4">
    <location>
        <begin position="25"/>
        <end position="514"/>
    </location>
</feature>